<evidence type="ECO:0000313" key="1">
    <source>
        <dbReference type="EMBL" id="KAL2064645.1"/>
    </source>
</evidence>
<keyword evidence="2" id="KW-1185">Reference proteome</keyword>
<dbReference type="EMBL" id="JAZHXI010000013">
    <property type="protein sequence ID" value="KAL2064645.1"/>
    <property type="molecule type" value="Genomic_DNA"/>
</dbReference>
<gene>
    <name evidence="1" type="ORF">VTL71DRAFT_3783</name>
</gene>
<evidence type="ECO:0000313" key="2">
    <source>
        <dbReference type="Proteomes" id="UP001595075"/>
    </source>
</evidence>
<reference evidence="1 2" key="1">
    <citation type="journal article" date="2024" name="Commun. Biol.">
        <title>Comparative genomic analysis of thermophilic fungi reveals convergent evolutionary adaptations and gene losses.</title>
        <authorList>
            <person name="Steindorff A.S."/>
            <person name="Aguilar-Pontes M.V."/>
            <person name="Robinson A.J."/>
            <person name="Andreopoulos B."/>
            <person name="LaButti K."/>
            <person name="Kuo A."/>
            <person name="Mondo S."/>
            <person name="Riley R."/>
            <person name="Otillar R."/>
            <person name="Haridas S."/>
            <person name="Lipzen A."/>
            <person name="Grimwood J."/>
            <person name="Schmutz J."/>
            <person name="Clum A."/>
            <person name="Reid I.D."/>
            <person name="Moisan M.C."/>
            <person name="Butler G."/>
            <person name="Nguyen T.T.M."/>
            <person name="Dewar K."/>
            <person name="Conant G."/>
            <person name="Drula E."/>
            <person name="Henrissat B."/>
            <person name="Hansel C."/>
            <person name="Singer S."/>
            <person name="Hutchinson M.I."/>
            <person name="de Vries R.P."/>
            <person name="Natvig D.O."/>
            <person name="Powell A.J."/>
            <person name="Tsang A."/>
            <person name="Grigoriev I.V."/>
        </authorList>
    </citation>
    <scope>NUCLEOTIDE SEQUENCE [LARGE SCALE GENOMIC DNA]</scope>
    <source>
        <strain evidence="1 2">CBS 494.80</strain>
    </source>
</reference>
<protein>
    <submittedName>
        <fullName evidence="1">Uncharacterized protein</fullName>
    </submittedName>
</protein>
<dbReference type="Proteomes" id="UP001595075">
    <property type="component" value="Unassembled WGS sequence"/>
</dbReference>
<organism evidence="1 2">
    <name type="scientific">Oculimacula yallundae</name>
    <dbReference type="NCBI Taxonomy" id="86028"/>
    <lineage>
        <taxon>Eukaryota</taxon>
        <taxon>Fungi</taxon>
        <taxon>Dikarya</taxon>
        <taxon>Ascomycota</taxon>
        <taxon>Pezizomycotina</taxon>
        <taxon>Leotiomycetes</taxon>
        <taxon>Helotiales</taxon>
        <taxon>Ploettnerulaceae</taxon>
        <taxon>Oculimacula</taxon>
    </lineage>
</organism>
<name>A0ABR4C4Q4_9HELO</name>
<accession>A0ABR4C4Q4</accession>
<comment type="caution">
    <text evidence="1">The sequence shown here is derived from an EMBL/GenBank/DDBJ whole genome shotgun (WGS) entry which is preliminary data.</text>
</comment>
<sequence>MNGCQDIRDAYGSTEDDCIAMRKKLSRPIVKRNSLDRPYFMQDEEPYRILLATPLIGELPNIMVSRLRNRSFTSSREDCGESLYHPLVTRYLAKFWRILILLQRRHAGLSDEKCSFEAKKISRARFGMVLDVGNQAWLGGSQARYDTLVDEVYVFEKYPNPKSPICKMVWALI</sequence>
<proteinExistence type="predicted"/>